<dbReference type="RefSeq" id="WP_092616878.1">
    <property type="nucleotide sequence ID" value="NZ_FMYK01000002.1"/>
</dbReference>
<evidence type="ECO:0000313" key="2">
    <source>
        <dbReference type="EMBL" id="SDB94516.1"/>
    </source>
</evidence>
<evidence type="ECO:0000313" key="3">
    <source>
        <dbReference type="Proteomes" id="UP000242317"/>
    </source>
</evidence>
<sequence>MTFQAFANHDQSTAIDNLTIENQGDRLSIYGSLQIKVTAQGLSDAQTLLKILQDTVDYLQRQDLSENQSKIPEAERIQNPFLNDHTDRDAD</sequence>
<evidence type="ECO:0000256" key="1">
    <source>
        <dbReference type="SAM" id="MobiDB-lite"/>
    </source>
</evidence>
<dbReference type="EMBL" id="FMYK01000002">
    <property type="protein sequence ID" value="SDB94516.1"/>
    <property type="molecule type" value="Genomic_DNA"/>
</dbReference>
<dbReference type="Proteomes" id="UP000242317">
    <property type="component" value="Unassembled WGS sequence"/>
</dbReference>
<dbReference type="AlphaFoldDB" id="A0A1G6HM37"/>
<keyword evidence="3" id="KW-1185">Reference proteome</keyword>
<protein>
    <submittedName>
        <fullName evidence="2">Uncharacterized protein</fullName>
    </submittedName>
</protein>
<dbReference type="OrthoDB" id="6647753at2"/>
<gene>
    <name evidence="2" type="ORF">SAMN05421749_102334</name>
</gene>
<reference evidence="3" key="1">
    <citation type="submission" date="2016-09" db="EMBL/GenBank/DDBJ databases">
        <authorList>
            <person name="Varghese N."/>
            <person name="Submissions S."/>
        </authorList>
    </citation>
    <scope>NUCLEOTIDE SEQUENCE [LARGE SCALE GENOMIC DNA]</scope>
    <source>
        <strain evidence="3">ANC 3699</strain>
    </source>
</reference>
<name>A0A1G6HM37_9GAMM</name>
<feature type="region of interest" description="Disordered" evidence="1">
    <location>
        <begin position="66"/>
        <end position="91"/>
    </location>
</feature>
<proteinExistence type="predicted"/>
<accession>A0A1G6HM37</accession>
<organism evidence="2 3">
    <name type="scientific">Acinetobacter marinus</name>
    <dbReference type="NCBI Taxonomy" id="281375"/>
    <lineage>
        <taxon>Bacteria</taxon>
        <taxon>Pseudomonadati</taxon>
        <taxon>Pseudomonadota</taxon>
        <taxon>Gammaproteobacteria</taxon>
        <taxon>Moraxellales</taxon>
        <taxon>Moraxellaceae</taxon>
        <taxon>Acinetobacter</taxon>
    </lineage>
</organism>